<dbReference type="Gene3D" id="3.30.40.10">
    <property type="entry name" value="Zinc/RING finger domain, C3HC4 (zinc finger)"/>
    <property type="match status" value="1"/>
</dbReference>
<evidence type="ECO:0000256" key="1">
    <source>
        <dbReference type="ARBA" id="ARBA00022723"/>
    </source>
</evidence>
<feature type="compositionally biased region" description="Polar residues" evidence="4">
    <location>
        <begin position="799"/>
        <end position="818"/>
    </location>
</feature>
<dbReference type="InterPro" id="IPR013083">
    <property type="entry name" value="Znf_RING/FYVE/PHD"/>
</dbReference>
<keyword evidence="1" id="KW-0479">Metal-binding</keyword>
<dbReference type="Pfam" id="PF00628">
    <property type="entry name" value="PHD"/>
    <property type="match status" value="1"/>
</dbReference>
<protein>
    <recommendedName>
        <fullName evidence="5">Zinc finger PHD-type domain-containing protein</fullName>
    </recommendedName>
</protein>
<dbReference type="SMART" id="SM00249">
    <property type="entry name" value="PHD"/>
    <property type="match status" value="1"/>
</dbReference>
<dbReference type="GO" id="GO:0031213">
    <property type="term" value="C:RSF complex"/>
    <property type="evidence" value="ECO:0007669"/>
    <property type="project" value="InterPro"/>
</dbReference>
<gene>
    <name evidence="6" type="ORF">B0H63DRAFT_49218</name>
</gene>
<dbReference type="InterPro" id="IPR019787">
    <property type="entry name" value="Znf_PHD-finger"/>
</dbReference>
<evidence type="ECO:0000256" key="2">
    <source>
        <dbReference type="ARBA" id="ARBA00022771"/>
    </source>
</evidence>
<proteinExistence type="predicted"/>
<keyword evidence="3" id="KW-0862">Zinc</keyword>
<evidence type="ECO:0000313" key="6">
    <source>
        <dbReference type="EMBL" id="KAK3394539.1"/>
    </source>
</evidence>
<feature type="region of interest" description="Disordered" evidence="4">
    <location>
        <begin position="783"/>
        <end position="818"/>
    </location>
</feature>
<accession>A0AAE0U8M8</accession>
<dbReference type="EMBL" id="JAULSW010000001">
    <property type="protein sequence ID" value="KAK3394539.1"/>
    <property type="molecule type" value="Genomic_DNA"/>
</dbReference>
<reference evidence="6" key="2">
    <citation type="submission" date="2023-06" db="EMBL/GenBank/DDBJ databases">
        <authorList>
            <consortium name="Lawrence Berkeley National Laboratory"/>
            <person name="Haridas S."/>
            <person name="Hensen N."/>
            <person name="Bonometti L."/>
            <person name="Westerberg I."/>
            <person name="Brannstrom I.O."/>
            <person name="Guillou S."/>
            <person name="Cros-Aarteil S."/>
            <person name="Calhoun S."/>
            <person name="Kuo A."/>
            <person name="Mondo S."/>
            <person name="Pangilinan J."/>
            <person name="Riley R."/>
            <person name="LaButti K."/>
            <person name="Andreopoulos B."/>
            <person name="Lipzen A."/>
            <person name="Chen C."/>
            <person name="Yanf M."/>
            <person name="Daum C."/>
            <person name="Ng V."/>
            <person name="Clum A."/>
            <person name="Steindorff A."/>
            <person name="Ohm R."/>
            <person name="Martin F."/>
            <person name="Silar P."/>
            <person name="Natvig D."/>
            <person name="Lalanne C."/>
            <person name="Gautier V."/>
            <person name="Ament-velasquez S.L."/>
            <person name="Kruys A."/>
            <person name="Hutchinson M.I."/>
            <person name="Powell A.J."/>
            <person name="Barry K."/>
            <person name="Miller A.N."/>
            <person name="Grigoriev I.V."/>
            <person name="Debuchy R."/>
            <person name="Gladieux P."/>
            <person name="Thoren M.H."/>
            <person name="Johannesson H."/>
        </authorList>
    </citation>
    <scope>NUCLEOTIDE SEQUENCE</scope>
    <source>
        <strain evidence="6">CBS 232.78</strain>
    </source>
</reference>
<dbReference type="PROSITE" id="PS01359">
    <property type="entry name" value="ZF_PHD_1"/>
    <property type="match status" value="1"/>
</dbReference>
<feature type="region of interest" description="Disordered" evidence="4">
    <location>
        <begin position="1"/>
        <end position="24"/>
    </location>
</feature>
<dbReference type="GO" id="GO:0006355">
    <property type="term" value="P:regulation of DNA-templated transcription"/>
    <property type="evidence" value="ECO:0007669"/>
    <property type="project" value="InterPro"/>
</dbReference>
<dbReference type="Proteomes" id="UP001285441">
    <property type="component" value="Unassembled WGS sequence"/>
</dbReference>
<feature type="region of interest" description="Disordered" evidence="4">
    <location>
        <begin position="186"/>
        <end position="247"/>
    </location>
</feature>
<keyword evidence="2" id="KW-0863">Zinc-finger</keyword>
<feature type="region of interest" description="Disordered" evidence="4">
    <location>
        <begin position="491"/>
        <end position="530"/>
    </location>
</feature>
<dbReference type="PANTHER" id="PTHR14296">
    <property type="entry name" value="REMODELING AND SPACING FACTOR 1"/>
    <property type="match status" value="1"/>
</dbReference>
<feature type="compositionally biased region" description="Low complexity" evidence="4">
    <location>
        <begin position="686"/>
        <end position="705"/>
    </location>
</feature>
<dbReference type="AlphaFoldDB" id="A0AAE0U8M8"/>
<organism evidence="6 7">
    <name type="scientific">Podospora didyma</name>
    <dbReference type="NCBI Taxonomy" id="330526"/>
    <lineage>
        <taxon>Eukaryota</taxon>
        <taxon>Fungi</taxon>
        <taxon>Dikarya</taxon>
        <taxon>Ascomycota</taxon>
        <taxon>Pezizomycotina</taxon>
        <taxon>Sordariomycetes</taxon>
        <taxon>Sordariomycetidae</taxon>
        <taxon>Sordariales</taxon>
        <taxon>Podosporaceae</taxon>
        <taxon>Podospora</taxon>
    </lineage>
</organism>
<dbReference type="InterPro" id="IPR011011">
    <property type="entry name" value="Znf_FYVE_PHD"/>
</dbReference>
<feature type="region of interest" description="Disordered" evidence="4">
    <location>
        <begin position="542"/>
        <end position="761"/>
    </location>
</feature>
<comment type="caution">
    <text evidence="6">The sequence shown here is derived from an EMBL/GenBank/DDBJ whole genome shotgun (WGS) entry which is preliminary data.</text>
</comment>
<keyword evidence="7" id="KW-1185">Reference proteome</keyword>
<feature type="compositionally biased region" description="Polar residues" evidence="4">
    <location>
        <begin position="606"/>
        <end position="619"/>
    </location>
</feature>
<sequence>MPAAARKRALQDVDSDNTQPPKSPSMLHRIRNMWQFANLFQFIQLFGKPLKLNDDLDIEDLEAECLKPGSMVLQEIGLGFLKFLSSHRGLTHELFDEYTRRQFVSKAPDRNPFGTGETPARFADFDVFTKIRVLQQMTQFIMMSSERLREKTEEQKDMDQTNWRIEPYGWDSDDRTYFVLDDNRVYRQTDAPPPPPKPKRTPKKGRSHRASKRRRVSTAQTSDVEDAGDETPNNGPPVEAEDDDGLGGMKWECIAVTLDEVREFLSTIKGTRDDNEKVLRDQLEEHLVPILEKQEESRKRKQLQREKELLNLEKLAHAKRSSRLASKAESQKFEEQHREEERRRREDDEARRKEELQRVKMERERQSRLKSRAQRLKEREARRLQHEEELAQLSEDSRSTSAGPARMSERRRLVEIEKNKQALREIEEEEDDWIFDCACGVYGQIDDGTHSVACEKCNVWQHSKCLGIAEEEAEQDDFHFICETCRQREQAEKEAEKDARPRTLIKIKVNRPELSSSPPQKVVKEDSVQQSSEAQLIVELQSKPSSELPQLHDPGSSGSGTFDSAQGSSSAALQPPEQNGKSFNGSESNVTTAWPRLSPSAWEMTNPFSSPHPTLSPPGQSADKSRAYGTLTDRSSPAPALGQDGRAVLDDEVDEIRSRPTGSRTNLSPSKQPHQESATSTKTSPSALSTSRELAATSLSSTTSAPTILPHLTPVQSRTQAEADGRPSPLPPSHGGLSPTKQSPLVLHHQKPNGNINGVASPLGATHSSVVYPPAAAFSPSPLPQILTPPVKPAEPAMASSQQETKMSSQTLIESTSS</sequence>
<dbReference type="SUPFAM" id="SSF57903">
    <property type="entry name" value="FYVE/PHD zinc finger"/>
    <property type="match status" value="1"/>
</dbReference>
<feature type="region of interest" description="Disordered" evidence="4">
    <location>
        <begin position="318"/>
        <end position="409"/>
    </location>
</feature>
<name>A0AAE0U8M8_9PEZI</name>
<reference evidence="6" key="1">
    <citation type="journal article" date="2023" name="Mol. Phylogenet. Evol.">
        <title>Genome-scale phylogeny and comparative genomics of the fungal order Sordariales.</title>
        <authorList>
            <person name="Hensen N."/>
            <person name="Bonometti L."/>
            <person name="Westerberg I."/>
            <person name="Brannstrom I.O."/>
            <person name="Guillou S."/>
            <person name="Cros-Aarteil S."/>
            <person name="Calhoun S."/>
            <person name="Haridas S."/>
            <person name="Kuo A."/>
            <person name="Mondo S."/>
            <person name="Pangilinan J."/>
            <person name="Riley R."/>
            <person name="LaButti K."/>
            <person name="Andreopoulos B."/>
            <person name="Lipzen A."/>
            <person name="Chen C."/>
            <person name="Yan M."/>
            <person name="Daum C."/>
            <person name="Ng V."/>
            <person name="Clum A."/>
            <person name="Steindorff A."/>
            <person name="Ohm R.A."/>
            <person name="Martin F."/>
            <person name="Silar P."/>
            <person name="Natvig D.O."/>
            <person name="Lalanne C."/>
            <person name="Gautier V."/>
            <person name="Ament-Velasquez S.L."/>
            <person name="Kruys A."/>
            <person name="Hutchinson M.I."/>
            <person name="Powell A.J."/>
            <person name="Barry K."/>
            <person name="Miller A.N."/>
            <person name="Grigoriev I.V."/>
            <person name="Debuchy R."/>
            <person name="Gladieux P."/>
            <person name="Hiltunen Thoren M."/>
            <person name="Johannesson H."/>
        </authorList>
    </citation>
    <scope>NUCLEOTIDE SEQUENCE</scope>
    <source>
        <strain evidence="6">CBS 232.78</strain>
    </source>
</reference>
<evidence type="ECO:0000313" key="7">
    <source>
        <dbReference type="Proteomes" id="UP001285441"/>
    </source>
</evidence>
<feature type="compositionally biased region" description="Basic and acidic residues" evidence="4">
    <location>
        <begin position="491"/>
        <end position="501"/>
    </location>
</feature>
<dbReference type="InterPro" id="IPR019786">
    <property type="entry name" value="Zinc_finger_PHD-type_CS"/>
</dbReference>
<dbReference type="InterPro" id="IPR028938">
    <property type="entry name" value="Rsf1-like"/>
</dbReference>
<dbReference type="PANTHER" id="PTHR14296:SF3">
    <property type="entry name" value="DIKAR, ISOFORM F"/>
    <property type="match status" value="1"/>
</dbReference>
<dbReference type="InterPro" id="IPR001965">
    <property type="entry name" value="Znf_PHD"/>
</dbReference>
<feature type="compositionally biased region" description="Basic and acidic residues" evidence="4">
    <location>
        <begin position="375"/>
        <end position="389"/>
    </location>
</feature>
<feature type="domain" description="Zinc finger PHD-type" evidence="5">
    <location>
        <begin position="438"/>
        <end position="486"/>
    </location>
</feature>
<dbReference type="GO" id="GO:0008270">
    <property type="term" value="F:zinc ion binding"/>
    <property type="evidence" value="ECO:0007669"/>
    <property type="project" value="UniProtKB-KW"/>
</dbReference>
<feature type="compositionally biased region" description="Polar residues" evidence="4">
    <location>
        <begin position="559"/>
        <end position="592"/>
    </location>
</feature>
<evidence type="ECO:0000256" key="4">
    <source>
        <dbReference type="SAM" id="MobiDB-lite"/>
    </source>
</evidence>
<feature type="compositionally biased region" description="Basic residues" evidence="4">
    <location>
        <begin position="197"/>
        <end position="216"/>
    </location>
</feature>
<feature type="compositionally biased region" description="Polar residues" evidence="4">
    <location>
        <begin position="660"/>
        <end position="685"/>
    </location>
</feature>
<feature type="compositionally biased region" description="Basic and acidic residues" evidence="4">
    <location>
        <begin position="329"/>
        <end position="367"/>
    </location>
</feature>
<evidence type="ECO:0000259" key="5">
    <source>
        <dbReference type="SMART" id="SM00249"/>
    </source>
</evidence>
<evidence type="ECO:0000256" key="3">
    <source>
        <dbReference type="ARBA" id="ARBA00022833"/>
    </source>
</evidence>